<protein>
    <submittedName>
        <fullName evidence="2">Protein of uncharacterized function (DUF3036)</fullName>
    </submittedName>
</protein>
<evidence type="ECO:0000313" key="3">
    <source>
        <dbReference type="Proteomes" id="UP000049127"/>
    </source>
</evidence>
<feature type="transmembrane region" description="Helical" evidence="1">
    <location>
        <begin position="88"/>
        <end position="111"/>
    </location>
</feature>
<gene>
    <name evidence="2" type="ORF">R28058_30191</name>
</gene>
<dbReference type="Pfam" id="PF11188">
    <property type="entry name" value="DUF2975"/>
    <property type="match status" value="1"/>
</dbReference>
<keyword evidence="1" id="KW-1133">Transmembrane helix</keyword>
<name>A0A0C7GBB1_PARSO</name>
<organism evidence="2 3">
    <name type="scientific">Paraclostridium sordellii</name>
    <name type="common">Clostridium sordellii</name>
    <dbReference type="NCBI Taxonomy" id="1505"/>
    <lineage>
        <taxon>Bacteria</taxon>
        <taxon>Bacillati</taxon>
        <taxon>Bacillota</taxon>
        <taxon>Clostridia</taxon>
        <taxon>Peptostreptococcales</taxon>
        <taxon>Peptostreptococcaceae</taxon>
        <taxon>Paraclostridium</taxon>
    </lineage>
</organism>
<dbReference type="AlphaFoldDB" id="A0A0C7GBB1"/>
<feature type="transmembrane region" description="Helical" evidence="1">
    <location>
        <begin position="123"/>
        <end position="145"/>
    </location>
</feature>
<dbReference type="EMBL" id="CEKZ01000024">
    <property type="protein sequence ID" value="CEQ05302.1"/>
    <property type="molecule type" value="Genomic_DNA"/>
</dbReference>
<dbReference type="RefSeq" id="WP_055343142.1">
    <property type="nucleotide sequence ID" value="NZ_CDNI01000024.1"/>
</dbReference>
<accession>A0A0C7GBB1</accession>
<dbReference type="OrthoDB" id="1751814at2"/>
<feature type="transmembrane region" description="Helical" evidence="1">
    <location>
        <begin position="12"/>
        <end position="35"/>
    </location>
</feature>
<keyword evidence="1" id="KW-0812">Transmembrane</keyword>
<evidence type="ECO:0000256" key="1">
    <source>
        <dbReference type="SAM" id="Phobius"/>
    </source>
</evidence>
<keyword evidence="1" id="KW-0472">Membrane</keyword>
<feature type="transmembrane region" description="Helical" evidence="1">
    <location>
        <begin position="47"/>
        <end position="67"/>
    </location>
</feature>
<dbReference type="InterPro" id="IPR021354">
    <property type="entry name" value="DUF2975"/>
</dbReference>
<reference evidence="3" key="1">
    <citation type="submission" date="2015-01" db="EMBL/GenBank/DDBJ databases">
        <authorList>
            <person name="Aslett M.A."/>
            <person name="De Silva N."/>
        </authorList>
    </citation>
    <scope>NUCLEOTIDE SEQUENCE [LARGE SCALE GENOMIC DNA]</scope>
    <source>
        <strain evidence="3">R28058</strain>
    </source>
</reference>
<proteinExistence type="predicted"/>
<dbReference type="Proteomes" id="UP000049127">
    <property type="component" value="Unassembled WGS sequence"/>
</dbReference>
<sequence length="162" mass="18274">MKSSMTSKILNIIVLLGITITCILLLGTPLILTAYLKSSYSLIDHNLVIGLTTCIYICAIPYLIALFNLKRLCSLIAKNNPFSKKIVIFLRQISICAFSEIFIFIGCVWYLKSFVDFFQNILWFGPFVAITFVSITIGLLSLVASELFKLFIDIKDENDKTI</sequence>
<evidence type="ECO:0000313" key="2">
    <source>
        <dbReference type="EMBL" id="CEQ05302.1"/>
    </source>
</evidence>